<gene>
    <name evidence="1" type="ORF">Rhola_00002850</name>
</gene>
<proteinExistence type="predicted"/>
<evidence type="ECO:0000313" key="2">
    <source>
        <dbReference type="Proteomes" id="UP000067708"/>
    </source>
</evidence>
<dbReference type="Proteomes" id="UP000067708">
    <property type="component" value="Chromosome"/>
</dbReference>
<organism evidence="1 2">
    <name type="scientific">Rhodoluna lacicola</name>
    <dbReference type="NCBI Taxonomy" id="529884"/>
    <lineage>
        <taxon>Bacteria</taxon>
        <taxon>Bacillati</taxon>
        <taxon>Actinomycetota</taxon>
        <taxon>Actinomycetes</taxon>
        <taxon>Micrococcales</taxon>
        <taxon>Microbacteriaceae</taxon>
        <taxon>Luna cluster</taxon>
        <taxon>Luna-1 subcluster</taxon>
        <taxon>Rhodoluna</taxon>
    </lineage>
</organism>
<keyword evidence="2" id="KW-1185">Reference proteome</keyword>
<protein>
    <submittedName>
        <fullName evidence="1">Uncharacterized protein</fullName>
    </submittedName>
</protein>
<reference evidence="1 2" key="1">
    <citation type="journal article" date="2014" name="Int. J. Syst. Evol. Microbiol.">
        <title>Rhodoluna lacicola gen. nov., sp. nov., a planktonic freshwater bacterium with stream-lined genome.</title>
        <authorList>
            <person name="Hahn M."/>
            <person name="Schmidt J."/>
            <person name="Taipale S.J."/>
            <person name="Doolittle W.F."/>
            <person name="Koll U."/>
        </authorList>
    </citation>
    <scope>NUCLEOTIDE SEQUENCE [LARGE SCALE GENOMIC DNA]</scope>
    <source>
        <strain evidence="1 2">MWH-Ta8</strain>
    </source>
</reference>
<name>A0A060JKI8_9MICO</name>
<dbReference type="KEGG" id="rla:Rhola_00002850"/>
<dbReference type="HOGENOM" id="CLU_1320079_0_0_11"/>
<sequence length="208" mass="23615">MFFVPTERFPALQSSRLKQAALKTVARREKPQRNLGLFHSGEYGIRTSIPARALGCVSGISNALGYSSDTPKCTDMLQKTLISVAASTSNGTFAWVRQRQLMRSRIRGNFQQAFTLPGRKFTQGIVLKSTINFDCYIFELFIDRNEFSALSLVDHHQLATESWRKYLVSEEVVIYRKEVLSENGIIRSVRSISRIFEHLGVDFEVGDK</sequence>
<dbReference type="EMBL" id="CP007490">
    <property type="protein sequence ID" value="AIC47108.1"/>
    <property type="molecule type" value="Genomic_DNA"/>
</dbReference>
<accession>A0A060JKI8</accession>
<dbReference type="AlphaFoldDB" id="A0A060JKI8"/>
<evidence type="ECO:0000313" key="1">
    <source>
        <dbReference type="EMBL" id="AIC47108.1"/>
    </source>
</evidence>